<comment type="caution">
    <text evidence="1">The sequence shown here is derived from an EMBL/GenBank/DDBJ whole genome shotgun (WGS) entry which is preliminary data.</text>
</comment>
<name>A0ABP4T1E5_9ACTN</name>
<evidence type="ECO:0000313" key="1">
    <source>
        <dbReference type="EMBL" id="GAA1680749.1"/>
    </source>
</evidence>
<evidence type="ECO:0000313" key="2">
    <source>
        <dbReference type="Proteomes" id="UP001500618"/>
    </source>
</evidence>
<keyword evidence="2" id="KW-1185">Reference proteome</keyword>
<gene>
    <name evidence="1" type="ORF">GCM10009765_32420</name>
</gene>
<reference evidence="2" key="1">
    <citation type="journal article" date="2019" name="Int. J. Syst. Evol. Microbiol.">
        <title>The Global Catalogue of Microorganisms (GCM) 10K type strain sequencing project: providing services to taxonomists for standard genome sequencing and annotation.</title>
        <authorList>
            <consortium name="The Broad Institute Genomics Platform"/>
            <consortium name="The Broad Institute Genome Sequencing Center for Infectious Disease"/>
            <person name="Wu L."/>
            <person name="Ma J."/>
        </authorList>
    </citation>
    <scope>NUCLEOTIDE SEQUENCE [LARGE SCALE GENOMIC DNA]</scope>
    <source>
        <strain evidence="2">JCM 14718</strain>
    </source>
</reference>
<protein>
    <submittedName>
        <fullName evidence="1">Uncharacterized protein</fullName>
    </submittedName>
</protein>
<dbReference type="EMBL" id="BAAANY010000009">
    <property type="protein sequence ID" value="GAA1680749.1"/>
    <property type="molecule type" value="Genomic_DNA"/>
</dbReference>
<accession>A0ABP4T1E5</accession>
<dbReference type="Proteomes" id="UP001500618">
    <property type="component" value="Unassembled WGS sequence"/>
</dbReference>
<sequence>MVVAETVGPRCDRQSMDSPVVFALVRSADPSGVSGVGVVAWGVLFGDGRAVTQWTGETTGVRQIMVWDSIRDIETIHGHSGATRVVFGPVRDG</sequence>
<proteinExistence type="predicted"/>
<organism evidence="1 2">
    <name type="scientific">Fodinicola feengrottensis</name>
    <dbReference type="NCBI Taxonomy" id="435914"/>
    <lineage>
        <taxon>Bacteria</taxon>
        <taxon>Bacillati</taxon>
        <taxon>Actinomycetota</taxon>
        <taxon>Actinomycetes</taxon>
        <taxon>Mycobacteriales</taxon>
        <taxon>Fodinicola</taxon>
    </lineage>
</organism>